<dbReference type="GO" id="GO:0003700">
    <property type="term" value="F:DNA-binding transcription factor activity"/>
    <property type="evidence" value="ECO:0007669"/>
    <property type="project" value="InterPro"/>
</dbReference>
<dbReference type="SMART" id="SM00347">
    <property type="entry name" value="HTH_MARR"/>
    <property type="match status" value="1"/>
</dbReference>
<dbReference type="AlphaFoldDB" id="A0A538UD29"/>
<dbReference type="InterPro" id="IPR036388">
    <property type="entry name" value="WH-like_DNA-bd_sf"/>
</dbReference>
<organism evidence="2 3">
    <name type="scientific">Eiseniibacteriota bacterium</name>
    <dbReference type="NCBI Taxonomy" id="2212470"/>
    <lineage>
        <taxon>Bacteria</taxon>
        <taxon>Candidatus Eiseniibacteriota</taxon>
    </lineage>
</organism>
<dbReference type="EMBL" id="VBPB01000041">
    <property type="protein sequence ID" value="TMQ73802.1"/>
    <property type="molecule type" value="Genomic_DNA"/>
</dbReference>
<evidence type="ECO:0000313" key="3">
    <source>
        <dbReference type="Proteomes" id="UP000319771"/>
    </source>
</evidence>
<dbReference type="PROSITE" id="PS50995">
    <property type="entry name" value="HTH_MARR_2"/>
    <property type="match status" value="1"/>
</dbReference>
<protein>
    <submittedName>
        <fullName evidence="2">MarR family transcriptional regulator</fullName>
    </submittedName>
</protein>
<feature type="domain" description="HTH marR-type" evidence="1">
    <location>
        <begin position="18"/>
        <end position="152"/>
    </location>
</feature>
<sequence>MGKVMQQRLQQPRFRTPTHEAVLAVLLASAHLREQVEAVAAETGISGQQYNVLRILRGAQPAGLPRCDIGKRTIERAPDLTRIVDRLAKEGLVERARSEDDGRLSVARITRKGLAVLDRVDPRVEALHRAVTHRIGERDARALTRICERLIES</sequence>
<dbReference type="Pfam" id="PF12802">
    <property type="entry name" value="MarR_2"/>
    <property type="match status" value="1"/>
</dbReference>
<dbReference type="SUPFAM" id="SSF46785">
    <property type="entry name" value="Winged helix' DNA-binding domain"/>
    <property type="match status" value="1"/>
</dbReference>
<dbReference type="InterPro" id="IPR039422">
    <property type="entry name" value="MarR/SlyA-like"/>
</dbReference>
<dbReference type="Gene3D" id="1.10.10.10">
    <property type="entry name" value="Winged helix-like DNA-binding domain superfamily/Winged helix DNA-binding domain"/>
    <property type="match status" value="1"/>
</dbReference>
<evidence type="ECO:0000313" key="2">
    <source>
        <dbReference type="EMBL" id="TMQ73802.1"/>
    </source>
</evidence>
<dbReference type="InterPro" id="IPR000835">
    <property type="entry name" value="HTH_MarR-typ"/>
</dbReference>
<dbReference type="Proteomes" id="UP000319771">
    <property type="component" value="Unassembled WGS sequence"/>
</dbReference>
<name>A0A538UD29_UNCEI</name>
<reference evidence="2 3" key="1">
    <citation type="journal article" date="2019" name="Nat. Microbiol.">
        <title>Mediterranean grassland soil C-N compound turnover is dependent on rainfall and depth, and is mediated by genomically divergent microorganisms.</title>
        <authorList>
            <person name="Diamond S."/>
            <person name="Andeer P.F."/>
            <person name="Li Z."/>
            <person name="Crits-Christoph A."/>
            <person name="Burstein D."/>
            <person name="Anantharaman K."/>
            <person name="Lane K.R."/>
            <person name="Thomas B.C."/>
            <person name="Pan C."/>
            <person name="Northen T.R."/>
            <person name="Banfield J.F."/>
        </authorList>
    </citation>
    <scope>NUCLEOTIDE SEQUENCE [LARGE SCALE GENOMIC DNA]</scope>
    <source>
        <strain evidence="2">WS_11</strain>
    </source>
</reference>
<gene>
    <name evidence="2" type="ORF">E6K81_02905</name>
</gene>
<evidence type="ECO:0000259" key="1">
    <source>
        <dbReference type="PROSITE" id="PS50995"/>
    </source>
</evidence>
<dbReference type="GO" id="GO:0006950">
    <property type="term" value="P:response to stress"/>
    <property type="evidence" value="ECO:0007669"/>
    <property type="project" value="TreeGrafter"/>
</dbReference>
<proteinExistence type="predicted"/>
<dbReference type="PANTHER" id="PTHR33164:SF101">
    <property type="entry name" value="TRANSCRIPTIONAL REPRESSOR MPRA"/>
    <property type="match status" value="1"/>
</dbReference>
<accession>A0A538UD29</accession>
<dbReference type="PANTHER" id="PTHR33164">
    <property type="entry name" value="TRANSCRIPTIONAL REGULATOR, MARR FAMILY"/>
    <property type="match status" value="1"/>
</dbReference>
<dbReference type="InterPro" id="IPR036390">
    <property type="entry name" value="WH_DNA-bd_sf"/>
</dbReference>
<comment type="caution">
    <text evidence="2">The sequence shown here is derived from an EMBL/GenBank/DDBJ whole genome shotgun (WGS) entry which is preliminary data.</text>
</comment>